<dbReference type="KEGG" id="nkf:Nkreftii_001297"/>
<sequence>MAVFTVDPNRFQAAGSTQENAEKHRRSVSNQVVANVRPPQPDNGDFAQADKRGSFSKGLKHDPATGLVNPAAFTEFANALSSDRLAVFAAIEAISDAHRGFGANTRSWVNPVAGRAFAVVGGDPQQFAMPSAPKFGSDELTFEMAENYWMAALRDVPFSEYASNPIVQQAALELTQLRNVAVAERMDIARRPDLTPAQRNEELAPTADGAITPELLFRGLTPGDRVGPYISQFLIHPVPFGVQGFHQRNKTLRAGQDFMTLWNEWHAVQNGAKRDFVPSHFDNDLHYVRNGRDLSQWVHIDVLFQGYFNACLMLLQDAGAASSVGGAIGAKPSIVSPYSPVGLKQEGFGTLGAPGHIGMMCEVAALALKAVWFQKWYVHLRLRPEVYAGRIDLERRMPGTFNLPASLMNSIAVQGNLLRYGSALLPMAFPEGSPMHPAYGAGHATVAGACVTILKALFDVSGAFPNPVDMTVDKTGHETLMAYTGGVLTIEGELNKLASNIAIGRNIAGVHWRSDGTYSLQLGEQVAIKLLEAYARSYAELSPGTLAFRFTKFDGTQQDVSA</sequence>
<dbReference type="PANTHER" id="PTHR34599">
    <property type="entry name" value="PEROXIDASE-RELATED"/>
    <property type="match status" value="1"/>
</dbReference>
<proteinExistence type="predicted"/>
<dbReference type="Gene3D" id="1.10.606.10">
    <property type="entry name" value="Vanadium-containing Chloroperoxidase, domain 2"/>
    <property type="match status" value="1"/>
</dbReference>
<evidence type="ECO:0000313" key="2">
    <source>
        <dbReference type="EMBL" id="QPD03523.1"/>
    </source>
</evidence>
<dbReference type="CDD" id="cd03398">
    <property type="entry name" value="PAP2_haloperoxidase"/>
    <property type="match status" value="1"/>
</dbReference>
<dbReference type="EMBL" id="CP047423">
    <property type="protein sequence ID" value="QPD03523.1"/>
    <property type="molecule type" value="Genomic_DNA"/>
</dbReference>
<dbReference type="SUPFAM" id="SSF48317">
    <property type="entry name" value="Acid phosphatase/Vanadium-dependent haloperoxidase"/>
    <property type="match status" value="1"/>
</dbReference>
<evidence type="ECO:0000313" key="3">
    <source>
        <dbReference type="Proteomes" id="UP000593737"/>
    </source>
</evidence>
<gene>
    <name evidence="2" type="ORF">Nkreftii_001297</name>
</gene>
<dbReference type="InterPro" id="IPR036938">
    <property type="entry name" value="PAP2/HPO_sf"/>
</dbReference>
<organism evidence="2 3">
    <name type="scientific">Candidatus Nitrospira kreftii</name>
    <dbReference type="NCBI Taxonomy" id="2652173"/>
    <lineage>
        <taxon>Bacteria</taxon>
        <taxon>Pseudomonadati</taxon>
        <taxon>Nitrospirota</taxon>
        <taxon>Nitrospiria</taxon>
        <taxon>Nitrospirales</taxon>
        <taxon>Nitrospiraceae</taxon>
        <taxon>Nitrospira</taxon>
    </lineage>
</organism>
<dbReference type="InterPro" id="IPR016119">
    <property type="entry name" value="Br/Cl_peroxidase_C"/>
</dbReference>
<evidence type="ECO:0000256" key="1">
    <source>
        <dbReference type="SAM" id="MobiDB-lite"/>
    </source>
</evidence>
<dbReference type="GO" id="GO:0004601">
    <property type="term" value="F:peroxidase activity"/>
    <property type="evidence" value="ECO:0007669"/>
    <property type="project" value="InterPro"/>
</dbReference>
<feature type="region of interest" description="Disordered" evidence="1">
    <location>
        <begin position="13"/>
        <end position="58"/>
    </location>
</feature>
<dbReference type="InterPro" id="IPR052559">
    <property type="entry name" value="V-haloperoxidase"/>
</dbReference>
<reference evidence="2 3" key="1">
    <citation type="journal article" date="2020" name="ISME J.">
        <title>Enrichment and physiological characterization of a novel comammox Nitrospira indicates ammonium inhibition of complete nitrification.</title>
        <authorList>
            <person name="Sakoula D."/>
            <person name="Koch H."/>
            <person name="Frank J."/>
            <person name="Jetten M.S.M."/>
            <person name="van Kessel M.A.H.J."/>
            <person name="Lucker S."/>
        </authorList>
    </citation>
    <scope>NUCLEOTIDE SEQUENCE [LARGE SCALE GENOMIC DNA]</scope>
    <source>
        <strain evidence="2">Comreactor17</strain>
    </source>
</reference>
<dbReference type="AlphaFoldDB" id="A0A7S8FCY0"/>
<feature type="compositionally biased region" description="Basic and acidic residues" evidence="1">
    <location>
        <begin position="48"/>
        <end position="58"/>
    </location>
</feature>
<dbReference type="Proteomes" id="UP000593737">
    <property type="component" value="Chromosome"/>
</dbReference>
<dbReference type="PANTHER" id="PTHR34599:SF1">
    <property type="entry name" value="PHOSPHATIDIC ACID PHOSPHATASE TYPE 2_HALOPEROXIDASE DOMAIN-CONTAINING PROTEIN"/>
    <property type="match status" value="1"/>
</dbReference>
<name>A0A7S8FCY0_9BACT</name>
<protein>
    <recommendedName>
        <fullName evidence="4">Phosphoesterase</fullName>
    </recommendedName>
</protein>
<accession>A0A7S8FCY0</accession>
<evidence type="ECO:0008006" key="4">
    <source>
        <dbReference type="Google" id="ProtNLM"/>
    </source>
</evidence>